<dbReference type="EMBL" id="ML994611">
    <property type="protein sequence ID" value="KAF2194664.1"/>
    <property type="molecule type" value="Genomic_DNA"/>
</dbReference>
<sequence length="113" mass="12603">MASSSAALPLPGWAHSTALYQLTRVVSIDDWENQPELAAPDYVDPYPVNSVLPMADCWNMTASGFMEVRTSLRIIMGKDNSNRASNQRPSLATQPVTHAKAEWMPWTTFVQQH</sequence>
<accession>A0A6A6ESX2</accession>
<reference evidence="1" key="1">
    <citation type="journal article" date="2020" name="Stud. Mycol.">
        <title>101 Dothideomycetes genomes: a test case for predicting lifestyles and emergence of pathogens.</title>
        <authorList>
            <person name="Haridas S."/>
            <person name="Albert R."/>
            <person name="Binder M."/>
            <person name="Bloem J."/>
            <person name="Labutti K."/>
            <person name="Salamov A."/>
            <person name="Andreopoulos B."/>
            <person name="Baker S."/>
            <person name="Barry K."/>
            <person name="Bills G."/>
            <person name="Bluhm B."/>
            <person name="Cannon C."/>
            <person name="Castanera R."/>
            <person name="Culley D."/>
            <person name="Daum C."/>
            <person name="Ezra D."/>
            <person name="Gonzalez J."/>
            <person name="Henrissat B."/>
            <person name="Kuo A."/>
            <person name="Liang C."/>
            <person name="Lipzen A."/>
            <person name="Lutzoni F."/>
            <person name="Magnuson J."/>
            <person name="Mondo S."/>
            <person name="Nolan M."/>
            <person name="Ohm R."/>
            <person name="Pangilinan J."/>
            <person name="Park H.-J."/>
            <person name="Ramirez L."/>
            <person name="Alfaro M."/>
            <person name="Sun H."/>
            <person name="Tritt A."/>
            <person name="Yoshinaga Y."/>
            <person name="Zwiers L.-H."/>
            <person name="Turgeon B."/>
            <person name="Goodwin S."/>
            <person name="Spatafora J."/>
            <person name="Crous P."/>
            <person name="Grigoriev I."/>
        </authorList>
    </citation>
    <scope>NUCLEOTIDE SEQUENCE</scope>
    <source>
        <strain evidence="1">CBS 207.26</strain>
    </source>
</reference>
<organism evidence="1 2">
    <name type="scientific">Zopfia rhizophila CBS 207.26</name>
    <dbReference type="NCBI Taxonomy" id="1314779"/>
    <lineage>
        <taxon>Eukaryota</taxon>
        <taxon>Fungi</taxon>
        <taxon>Dikarya</taxon>
        <taxon>Ascomycota</taxon>
        <taxon>Pezizomycotina</taxon>
        <taxon>Dothideomycetes</taxon>
        <taxon>Dothideomycetes incertae sedis</taxon>
        <taxon>Zopfiaceae</taxon>
        <taxon>Zopfia</taxon>
    </lineage>
</organism>
<proteinExistence type="predicted"/>
<dbReference type="OrthoDB" id="3958591at2759"/>
<dbReference type="Proteomes" id="UP000800200">
    <property type="component" value="Unassembled WGS sequence"/>
</dbReference>
<dbReference type="AlphaFoldDB" id="A0A6A6ESX2"/>
<protein>
    <submittedName>
        <fullName evidence="1">Uncharacterized protein</fullName>
    </submittedName>
</protein>
<gene>
    <name evidence="1" type="ORF">K469DRAFT_686655</name>
</gene>
<evidence type="ECO:0000313" key="2">
    <source>
        <dbReference type="Proteomes" id="UP000800200"/>
    </source>
</evidence>
<name>A0A6A6ESX2_9PEZI</name>
<keyword evidence="2" id="KW-1185">Reference proteome</keyword>
<evidence type="ECO:0000313" key="1">
    <source>
        <dbReference type="EMBL" id="KAF2194664.1"/>
    </source>
</evidence>